<feature type="region of interest" description="Disordered" evidence="1">
    <location>
        <begin position="1"/>
        <end position="28"/>
    </location>
</feature>
<evidence type="ECO:0000313" key="4">
    <source>
        <dbReference type="Proteomes" id="UP000483672"/>
    </source>
</evidence>
<comment type="caution">
    <text evidence="3">The sequence shown here is derived from an EMBL/GenBank/DDBJ whole genome shotgun (WGS) entry which is preliminary data.</text>
</comment>
<name>A0A7C8UUN8_ORBOL</name>
<accession>A0A7C8UUN8</accession>
<protein>
    <submittedName>
        <fullName evidence="3">Uncharacterized protein</fullName>
    </submittedName>
</protein>
<keyword evidence="2" id="KW-0812">Transmembrane</keyword>
<feature type="transmembrane region" description="Helical" evidence="2">
    <location>
        <begin position="653"/>
        <end position="673"/>
    </location>
</feature>
<feature type="compositionally biased region" description="Basic residues" evidence="1">
    <location>
        <begin position="383"/>
        <end position="394"/>
    </location>
</feature>
<organism evidence="3 4">
    <name type="scientific">Orbilia oligospora</name>
    <name type="common">Nematode-trapping fungus</name>
    <name type="synonym">Arthrobotrys oligospora</name>
    <dbReference type="NCBI Taxonomy" id="2813651"/>
    <lineage>
        <taxon>Eukaryota</taxon>
        <taxon>Fungi</taxon>
        <taxon>Dikarya</taxon>
        <taxon>Ascomycota</taxon>
        <taxon>Pezizomycotina</taxon>
        <taxon>Orbiliomycetes</taxon>
        <taxon>Orbiliales</taxon>
        <taxon>Orbiliaceae</taxon>
        <taxon>Orbilia</taxon>
    </lineage>
</organism>
<evidence type="ECO:0000256" key="1">
    <source>
        <dbReference type="SAM" id="MobiDB-lite"/>
    </source>
</evidence>
<proteinExistence type="predicted"/>
<keyword evidence="2" id="KW-0472">Membrane</keyword>
<dbReference type="Proteomes" id="UP000483672">
    <property type="component" value="Unassembled WGS sequence"/>
</dbReference>
<feature type="transmembrane region" description="Helical" evidence="2">
    <location>
        <begin position="622"/>
        <end position="641"/>
    </location>
</feature>
<dbReference type="AlphaFoldDB" id="A0A7C8UUN8"/>
<evidence type="ECO:0000256" key="2">
    <source>
        <dbReference type="SAM" id="Phobius"/>
    </source>
</evidence>
<feature type="compositionally biased region" description="Polar residues" evidence="1">
    <location>
        <begin position="17"/>
        <end position="28"/>
    </location>
</feature>
<gene>
    <name evidence="3" type="ORF">TWF191_002368</name>
</gene>
<sequence length="682" mass="76343">MEYSSEARAGSMVHQPEPQSSAAEPSEPISDTTLIPFPGVRGGVQVFLGGSNGVEAYQVFSDYNLRTYSKATNKRHFLNLGALKGDINRLGLWFERVLRQPISFWPLNQPRDLDLREYSRFFWDCGCGMEMSFQVDNMHFGFNNQSTETDMASLPTATKGCMAGPAKARPIPKRPNPPTTFGPPLSPISKRLLVLIFYTTFRYFVTSGRYHMTISASPMLPGYVWNCGPSDLCYHTYAGNSIKELYNRICMVVLCFLGLPSRHGCLQPRHPVDARRLKEDMPQHVPVFPFIFELLFLVADGLHISLAIFPILISFNKVLRGIWNLLADGADAISSVTGAGGSDDEVDCDSPNIDMAAECGSNAAASAGHQVTKTESRGQVPRNSRHARLRKKSRAAKEGNNSLPGSGAPSTNNATADPVPKPSTISDDFQIFFCARGSVGDRDILKVLKFSKSQNDRDLFLAFRKSYSDIRGWKLWFSFTHIHDIQYIKVSIHTDTLVYKGQFPLFLCYISLMIISTYNQFNRYSSKQVSRGDGLCHVDTTRQSLPDRQDRNYAIPHREPPVPIIRPMCRPEIMDHYDRPDDSINTSNCIKFAMPKRVNDLPAGRCDAWGLYAAEAICPTKILIWALIVNIVPIFVFAPSWLVNHPGDLQNAFVPSTVISVTYFGIVSAHMTARMGKRYNYE</sequence>
<feature type="compositionally biased region" description="Polar residues" evidence="1">
    <location>
        <begin position="399"/>
        <end position="415"/>
    </location>
</feature>
<evidence type="ECO:0000313" key="3">
    <source>
        <dbReference type="EMBL" id="KAF3228512.1"/>
    </source>
</evidence>
<keyword evidence="2" id="KW-1133">Transmembrane helix</keyword>
<reference evidence="3 4" key="1">
    <citation type="submission" date="2019-06" db="EMBL/GenBank/DDBJ databases">
        <authorList>
            <person name="Palmer J.M."/>
        </authorList>
    </citation>
    <scope>NUCLEOTIDE SEQUENCE [LARGE SCALE GENOMIC DNA]</scope>
    <source>
        <strain evidence="3 4">TWF191</strain>
    </source>
</reference>
<feature type="region of interest" description="Disordered" evidence="1">
    <location>
        <begin position="364"/>
        <end position="420"/>
    </location>
</feature>
<dbReference type="EMBL" id="WIPF01000015">
    <property type="protein sequence ID" value="KAF3228512.1"/>
    <property type="molecule type" value="Genomic_DNA"/>
</dbReference>